<evidence type="ECO:0000313" key="1">
    <source>
        <dbReference type="EMBL" id="KAJ6649160.1"/>
    </source>
</evidence>
<proteinExistence type="predicted"/>
<sequence length="168" mass="19663">NVESYAFITRSGYGRIDDTSYFDGLATFGVYYCVAVIGHCRELKRTVLINTHMFLDATKTLQPVFDWMVAKNEEKYEEHNSIEIVILRGYSKTHSQRLALKTHEGFARGLYDLLKYTYGEHPHDIIDARLLFPESHQILREIFVNDIVPMLFEQENGRSVKERHLQFD</sequence>
<protein>
    <submittedName>
        <fullName evidence="1">Uncharacterized protein</fullName>
    </submittedName>
</protein>
<comment type="caution">
    <text evidence="1">The sequence shown here is derived from an EMBL/GenBank/DDBJ whole genome shotgun (WGS) entry which is preliminary data.</text>
</comment>
<gene>
    <name evidence="1" type="ORF">Bhyg_04393</name>
</gene>
<dbReference type="EMBL" id="WJQU01000001">
    <property type="protein sequence ID" value="KAJ6649160.1"/>
    <property type="molecule type" value="Genomic_DNA"/>
</dbReference>
<dbReference type="Proteomes" id="UP001151699">
    <property type="component" value="Chromosome A"/>
</dbReference>
<evidence type="ECO:0000313" key="2">
    <source>
        <dbReference type="Proteomes" id="UP001151699"/>
    </source>
</evidence>
<feature type="non-terminal residue" evidence="1">
    <location>
        <position position="168"/>
    </location>
</feature>
<reference evidence="1" key="1">
    <citation type="submission" date="2022-07" db="EMBL/GenBank/DDBJ databases">
        <authorList>
            <person name="Trinca V."/>
            <person name="Uliana J.V.C."/>
            <person name="Torres T.T."/>
            <person name="Ward R.J."/>
            <person name="Monesi N."/>
        </authorList>
    </citation>
    <scope>NUCLEOTIDE SEQUENCE</scope>
    <source>
        <strain evidence="1">HSMRA1968</strain>
        <tissue evidence="1">Whole embryos</tissue>
    </source>
</reference>
<feature type="non-terminal residue" evidence="1">
    <location>
        <position position="1"/>
    </location>
</feature>
<name>A0A9Q0SA14_9DIPT</name>
<accession>A0A9Q0SA14</accession>
<keyword evidence="2" id="KW-1185">Reference proteome</keyword>
<organism evidence="1 2">
    <name type="scientific">Pseudolycoriella hygida</name>
    <dbReference type="NCBI Taxonomy" id="35572"/>
    <lineage>
        <taxon>Eukaryota</taxon>
        <taxon>Metazoa</taxon>
        <taxon>Ecdysozoa</taxon>
        <taxon>Arthropoda</taxon>
        <taxon>Hexapoda</taxon>
        <taxon>Insecta</taxon>
        <taxon>Pterygota</taxon>
        <taxon>Neoptera</taxon>
        <taxon>Endopterygota</taxon>
        <taxon>Diptera</taxon>
        <taxon>Nematocera</taxon>
        <taxon>Sciaroidea</taxon>
        <taxon>Sciaridae</taxon>
        <taxon>Pseudolycoriella</taxon>
    </lineage>
</organism>
<dbReference type="AlphaFoldDB" id="A0A9Q0SA14"/>